<dbReference type="PROSITE" id="PS51419">
    <property type="entry name" value="RAB"/>
    <property type="match status" value="1"/>
</dbReference>
<dbReference type="GO" id="GO:0007264">
    <property type="term" value="P:small GTPase-mediated signal transduction"/>
    <property type="evidence" value="ECO:0007669"/>
    <property type="project" value="InterPro"/>
</dbReference>
<dbReference type="OrthoDB" id="8830751at2759"/>
<dbReference type="PROSITE" id="PS51421">
    <property type="entry name" value="RAS"/>
    <property type="match status" value="1"/>
</dbReference>
<dbReference type="Pfam" id="PF00071">
    <property type="entry name" value="Ras"/>
    <property type="match status" value="1"/>
</dbReference>
<evidence type="ECO:0000256" key="7">
    <source>
        <dbReference type="ARBA" id="ARBA00023136"/>
    </source>
</evidence>
<evidence type="ECO:0000256" key="1">
    <source>
        <dbReference type="ARBA" id="ARBA00004342"/>
    </source>
</evidence>
<evidence type="ECO:0000256" key="2">
    <source>
        <dbReference type="ARBA" id="ARBA00010142"/>
    </source>
</evidence>
<keyword evidence="8" id="KW-0449">Lipoprotein</keyword>
<dbReference type="SUPFAM" id="SSF52540">
    <property type="entry name" value="P-loop containing nucleoside triphosphate hydrolases"/>
    <property type="match status" value="1"/>
</dbReference>
<dbReference type="Proteomes" id="UP000319731">
    <property type="component" value="Unassembled WGS sequence"/>
</dbReference>
<keyword evidence="4" id="KW-0488">Methylation</keyword>
<dbReference type="InterPro" id="IPR003578">
    <property type="entry name" value="Small_GTPase_Rho"/>
</dbReference>
<keyword evidence="11" id="KW-1185">Reference proteome</keyword>
<dbReference type="InterPro" id="IPR001806">
    <property type="entry name" value="Small_GTPase"/>
</dbReference>
<comment type="similarity">
    <text evidence="2">Belongs to the small GTPase superfamily. Rho family.</text>
</comment>
<name>A0A507BW16_9FUNG</name>
<evidence type="ECO:0008006" key="12">
    <source>
        <dbReference type="Google" id="ProtNLM"/>
    </source>
</evidence>
<evidence type="ECO:0000313" key="11">
    <source>
        <dbReference type="Proteomes" id="UP000319731"/>
    </source>
</evidence>
<proteinExistence type="inferred from homology"/>
<evidence type="ECO:0000256" key="4">
    <source>
        <dbReference type="ARBA" id="ARBA00022481"/>
    </source>
</evidence>
<keyword evidence="3" id="KW-1003">Cell membrane</keyword>
<evidence type="ECO:0000256" key="5">
    <source>
        <dbReference type="ARBA" id="ARBA00022741"/>
    </source>
</evidence>
<reference evidence="10 11" key="1">
    <citation type="journal article" date="2019" name="Sci. Rep.">
        <title>Comparative genomics of chytrid fungi reveal insights into the obligate biotrophic and pathogenic lifestyle of Synchytrium endobioticum.</title>
        <authorList>
            <person name="van de Vossenberg B.T.L.H."/>
            <person name="Warris S."/>
            <person name="Nguyen H.D.T."/>
            <person name="van Gent-Pelzer M.P.E."/>
            <person name="Joly D.L."/>
            <person name="van de Geest H.C."/>
            <person name="Bonants P.J.M."/>
            <person name="Smith D.S."/>
            <person name="Levesque C.A."/>
            <person name="van der Lee T.A.J."/>
        </authorList>
    </citation>
    <scope>NUCLEOTIDE SEQUENCE [LARGE SCALE GENOMIC DNA]</scope>
    <source>
        <strain evidence="10 11">JEL517</strain>
    </source>
</reference>
<organism evidence="10 11">
    <name type="scientific">Synchytrium microbalum</name>
    <dbReference type="NCBI Taxonomy" id="1806994"/>
    <lineage>
        <taxon>Eukaryota</taxon>
        <taxon>Fungi</taxon>
        <taxon>Fungi incertae sedis</taxon>
        <taxon>Chytridiomycota</taxon>
        <taxon>Chytridiomycota incertae sedis</taxon>
        <taxon>Chytridiomycetes</taxon>
        <taxon>Synchytriales</taxon>
        <taxon>Synchytriaceae</taxon>
        <taxon>Synchytrium</taxon>
    </lineage>
</organism>
<dbReference type="GO" id="GO:0003924">
    <property type="term" value="F:GTPase activity"/>
    <property type="evidence" value="ECO:0007669"/>
    <property type="project" value="InterPro"/>
</dbReference>
<dbReference type="STRING" id="1806994.A0A507BW16"/>
<comment type="subcellular location">
    <subcellularLocation>
        <location evidence="1">Cell membrane</location>
        <topology evidence="1">Lipid-anchor</topology>
        <orientation evidence="1">Cytoplasmic side</orientation>
    </subcellularLocation>
</comment>
<dbReference type="GO" id="GO:0005525">
    <property type="term" value="F:GTP binding"/>
    <property type="evidence" value="ECO:0007669"/>
    <property type="project" value="UniProtKB-KW"/>
</dbReference>
<dbReference type="InterPro" id="IPR005225">
    <property type="entry name" value="Small_GTP-bd"/>
</dbReference>
<dbReference type="GO" id="GO:0005886">
    <property type="term" value="C:plasma membrane"/>
    <property type="evidence" value="ECO:0007669"/>
    <property type="project" value="UniProtKB-SubCell"/>
</dbReference>
<dbReference type="GeneID" id="42006704"/>
<protein>
    <recommendedName>
        <fullName evidence="12">Small monomeric GTPase</fullName>
    </recommendedName>
</protein>
<evidence type="ECO:0000256" key="8">
    <source>
        <dbReference type="ARBA" id="ARBA00023288"/>
    </source>
</evidence>
<keyword evidence="5" id="KW-0547">Nucleotide-binding</keyword>
<keyword evidence="6" id="KW-0342">GTP-binding</keyword>
<dbReference type="AlphaFoldDB" id="A0A507BW16"/>
<keyword evidence="7" id="KW-0472">Membrane</keyword>
<gene>
    <name evidence="10" type="ORF">SmJEL517_g05481</name>
</gene>
<dbReference type="PROSITE" id="PS51420">
    <property type="entry name" value="RHO"/>
    <property type="match status" value="1"/>
</dbReference>
<dbReference type="EMBL" id="QEAO01000051">
    <property type="protein sequence ID" value="TPX31099.1"/>
    <property type="molecule type" value="Genomic_DNA"/>
</dbReference>
<accession>A0A507BW16</accession>
<evidence type="ECO:0000256" key="3">
    <source>
        <dbReference type="ARBA" id="ARBA00022475"/>
    </source>
</evidence>
<dbReference type="PANTHER" id="PTHR24072">
    <property type="entry name" value="RHO FAMILY GTPASE"/>
    <property type="match status" value="1"/>
</dbReference>
<evidence type="ECO:0000256" key="9">
    <source>
        <dbReference type="ARBA" id="ARBA00023289"/>
    </source>
</evidence>
<comment type="caution">
    <text evidence="10">The sequence shown here is derived from an EMBL/GenBank/DDBJ whole genome shotgun (WGS) entry which is preliminary data.</text>
</comment>
<evidence type="ECO:0000256" key="6">
    <source>
        <dbReference type="ARBA" id="ARBA00023134"/>
    </source>
</evidence>
<sequence>MDNTRQRKQLFNWSNSSKNQVDADEDGTVSETKWPERKLVIVGDGSCGKTALLMVQSGEDFPDKYFPTIFENFVTTVCIGGNKHVQLSLWDTAGQEDYDRLRPLSYTDTDVVILWVPELRHFLPNVPIILVGNKKDLRDDKAYASRPDTRLIPANQGFELAPKIQAVKYIETSAKTNEQVNELFTMAAKLAMKKSHRKTQRNCLIM</sequence>
<dbReference type="Gene3D" id="3.40.50.300">
    <property type="entry name" value="P-loop containing nucleotide triphosphate hydrolases"/>
    <property type="match status" value="2"/>
</dbReference>
<dbReference type="RefSeq" id="XP_031022616.1">
    <property type="nucleotide sequence ID" value="XM_031171407.1"/>
</dbReference>
<dbReference type="NCBIfam" id="TIGR00231">
    <property type="entry name" value="small_GTP"/>
    <property type="match status" value="1"/>
</dbReference>
<evidence type="ECO:0000313" key="10">
    <source>
        <dbReference type="EMBL" id="TPX31099.1"/>
    </source>
</evidence>
<keyword evidence="9" id="KW-0636">Prenylation</keyword>
<dbReference type="SMART" id="SM00173">
    <property type="entry name" value="RAS"/>
    <property type="match status" value="1"/>
</dbReference>
<dbReference type="FunFam" id="3.40.50.300:FF:000983">
    <property type="entry name" value="Rho family GTPase"/>
    <property type="match status" value="1"/>
</dbReference>
<dbReference type="PRINTS" id="PR00449">
    <property type="entry name" value="RASTRNSFRMNG"/>
</dbReference>
<dbReference type="SMART" id="SM00175">
    <property type="entry name" value="RAB"/>
    <property type="match status" value="1"/>
</dbReference>
<dbReference type="SMART" id="SM00174">
    <property type="entry name" value="RHO"/>
    <property type="match status" value="1"/>
</dbReference>
<dbReference type="InterPro" id="IPR027417">
    <property type="entry name" value="P-loop_NTPase"/>
</dbReference>